<reference evidence="1" key="1">
    <citation type="journal article" date="2018" name="Nat. Plants">
        <title>Whole-genome landscape of Medicago truncatula symbiotic genes.</title>
        <authorList>
            <person name="Pecrix Y."/>
            <person name="Gamas P."/>
            <person name="Carrere S."/>
        </authorList>
    </citation>
    <scope>NUCLEOTIDE SEQUENCE</scope>
    <source>
        <tissue evidence="1">Leaves</tissue>
    </source>
</reference>
<dbReference type="AlphaFoldDB" id="A0A396JM92"/>
<dbReference type="EMBL" id="PSQE01000001">
    <property type="protein sequence ID" value="RHN78314.1"/>
    <property type="molecule type" value="Genomic_DNA"/>
</dbReference>
<dbReference type="Gramene" id="rna1855">
    <property type="protein sequence ID" value="RHN78314.1"/>
    <property type="gene ID" value="gene1855"/>
</dbReference>
<accession>A0A396JM92</accession>
<dbReference type="Proteomes" id="UP000265566">
    <property type="component" value="Chromosome 1"/>
</dbReference>
<organism evidence="1">
    <name type="scientific">Medicago truncatula</name>
    <name type="common">Barrel medic</name>
    <name type="synonym">Medicago tribuloides</name>
    <dbReference type="NCBI Taxonomy" id="3880"/>
    <lineage>
        <taxon>Eukaryota</taxon>
        <taxon>Viridiplantae</taxon>
        <taxon>Streptophyta</taxon>
        <taxon>Embryophyta</taxon>
        <taxon>Tracheophyta</taxon>
        <taxon>Spermatophyta</taxon>
        <taxon>Magnoliopsida</taxon>
        <taxon>eudicotyledons</taxon>
        <taxon>Gunneridae</taxon>
        <taxon>Pentapetalae</taxon>
        <taxon>rosids</taxon>
        <taxon>fabids</taxon>
        <taxon>Fabales</taxon>
        <taxon>Fabaceae</taxon>
        <taxon>Papilionoideae</taxon>
        <taxon>50 kb inversion clade</taxon>
        <taxon>NPAAA clade</taxon>
        <taxon>Hologalegina</taxon>
        <taxon>IRL clade</taxon>
        <taxon>Trifolieae</taxon>
        <taxon>Medicago</taxon>
    </lineage>
</organism>
<evidence type="ECO:0000313" key="1">
    <source>
        <dbReference type="EMBL" id="RHN78314.1"/>
    </source>
</evidence>
<comment type="caution">
    <text evidence="1">The sequence shown here is derived from an EMBL/GenBank/DDBJ whole genome shotgun (WGS) entry which is preliminary data.</text>
</comment>
<sequence>MRRRLTELYGMLLMKRCLFAWKPPTGWVRTNTDGSCNHGMFDGCGIV</sequence>
<proteinExistence type="predicted"/>
<gene>
    <name evidence="1" type="ORF">MtrunA17_Chr1g0164151</name>
</gene>
<protein>
    <submittedName>
        <fullName evidence="1">Uncharacterized protein</fullName>
    </submittedName>
</protein>
<name>A0A396JM92_MEDTR</name>